<organism evidence="1 2">
    <name type="scientific">Gossypium schwendimanii</name>
    <name type="common">Cotton</name>
    <dbReference type="NCBI Taxonomy" id="34291"/>
    <lineage>
        <taxon>Eukaryota</taxon>
        <taxon>Viridiplantae</taxon>
        <taxon>Streptophyta</taxon>
        <taxon>Embryophyta</taxon>
        <taxon>Tracheophyta</taxon>
        <taxon>Spermatophyta</taxon>
        <taxon>Magnoliopsida</taxon>
        <taxon>eudicotyledons</taxon>
        <taxon>Gunneridae</taxon>
        <taxon>Pentapetalae</taxon>
        <taxon>rosids</taxon>
        <taxon>malvids</taxon>
        <taxon>Malvales</taxon>
        <taxon>Malvaceae</taxon>
        <taxon>Malvoideae</taxon>
        <taxon>Gossypium</taxon>
    </lineage>
</organism>
<dbReference type="Proteomes" id="UP000593576">
    <property type="component" value="Unassembled WGS sequence"/>
</dbReference>
<dbReference type="EMBL" id="JABFAF010000005">
    <property type="protein sequence ID" value="MBA0855379.1"/>
    <property type="molecule type" value="Genomic_DNA"/>
</dbReference>
<accession>A0A7J9LAE3</accession>
<dbReference type="AlphaFoldDB" id="A0A7J9LAE3"/>
<dbReference type="OrthoDB" id="10326877at2759"/>
<feature type="non-terminal residue" evidence="1">
    <location>
        <position position="128"/>
    </location>
</feature>
<keyword evidence="2" id="KW-1185">Reference proteome</keyword>
<evidence type="ECO:0000313" key="1">
    <source>
        <dbReference type="EMBL" id="MBA0855379.1"/>
    </source>
</evidence>
<reference evidence="1 2" key="1">
    <citation type="journal article" date="2019" name="Genome Biol. Evol.">
        <title>Insights into the evolution of the New World diploid cottons (Gossypium, subgenus Houzingenia) based on genome sequencing.</title>
        <authorList>
            <person name="Grover C.E."/>
            <person name="Arick M.A. 2nd"/>
            <person name="Thrash A."/>
            <person name="Conover J.L."/>
            <person name="Sanders W.S."/>
            <person name="Peterson D.G."/>
            <person name="Frelichowski J.E."/>
            <person name="Scheffler J.A."/>
            <person name="Scheffler B.E."/>
            <person name="Wendel J.F."/>
        </authorList>
    </citation>
    <scope>NUCLEOTIDE SEQUENCE [LARGE SCALE GENOMIC DNA]</scope>
    <source>
        <strain evidence="1">1</strain>
        <tissue evidence="1">Leaf</tissue>
    </source>
</reference>
<comment type="caution">
    <text evidence="1">The sequence shown here is derived from an EMBL/GenBank/DDBJ whole genome shotgun (WGS) entry which is preliminary data.</text>
</comment>
<protein>
    <submittedName>
        <fullName evidence="1">Uncharacterized protein</fullName>
    </submittedName>
</protein>
<evidence type="ECO:0000313" key="2">
    <source>
        <dbReference type="Proteomes" id="UP000593576"/>
    </source>
</evidence>
<proteinExistence type="predicted"/>
<sequence>MARGVASCFFVVFHDSLKLVSPFSTRSFLDLLSLFSMKPLFSWWFDAGPSRRPLTSLTSRQSLVSSLLVATLPMFSAVSPPFVFLPNNTTVSTSFIGFTRGRRATGPIAITSHSLPKPFPSLTRAVTS</sequence>
<gene>
    <name evidence="1" type="ORF">Goshw_012854</name>
</gene>
<name>A0A7J9LAE3_GOSSC</name>